<dbReference type="Proteomes" id="UP000219327">
    <property type="component" value="Unassembled WGS sequence"/>
</dbReference>
<gene>
    <name evidence="14" type="ORF">CNE99_00685</name>
</gene>
<accession>A0A2A5WZI8</accession>
<keyword evidence="2 11" id="KW-0808">Transferase</keyword>
<reference evidence="14 15" key="1">
    <citation type="submission" date="2017-08" db="EMBL/GenBank/DDBJ databases">
        <title>Fine stratification of microbial communities through a metagenomic profile of the photic zone.</title>
        <authorList>
            <person name="Haro-Moreno J.M."/>
            <person name="Lopez-Perez M."/>
            <person name="De La Torre J."/>
            <person name="Picazo A."/>
            <person name="Camacho A."/>
            <person name="Rodriguez-Valera F."/>
        </authorList>
    </citation>
    <scope>NUCLEOTIDE SEQUENCE [LARGE SCALE GENOMIC DNA]</scope>
    <source>
        <strain evidence="14">MED-G24</strain>
    </source>
</reference>
<evidence type="ECO:0000259" key="13">
    <source>
        <dbReference type="Pfam" id="PF12627"/>
    </source>
</evidence>
<keyword evidence="3" id="KW-0819">tRNA processing</keyword>
<sequence length="365" mass="40573">MEVFLVGGALRDELLAQPVTDHDWVVVGATDQEMRAAGYRSVGKSFPVYLHPETGEEYALARQEKKFAAGHQGFEFETDNVSLEQDLLRRDLTINAIARDLEGQWIDPMGGRNDIEEKLLRHISPAFSEDPLRVLRVARFAARFHHLGFRIADETLSLMAAITSGGELQTLSSERVVEETRKALSTQDPIIFFEVLSSCGAHAILWPEIDLSAIPNSVRARITEDPGLQWAAMLHTQSADVISTLDRRLPLPSAWVQQAVDTMSLNPLWSDFDTLSSTGILEMLYQLDSFRQGERLQTASALLVLINDSDDRSKRVHQNWIEVLGWTRSISGAQVMATQPTLEGAAIGSAIREARLSELGTQLGR</sequence>
<evidence type="ECO:0000256" key="4">
    <source>
        <dbReference type="ARBA" id="ARBA00022695"/>
    </source>
</evidence>
<dbReference type="GO" id="GO:0001680">
    <property type="term" value="P:tRNA 3'-terminal CCA addition"/>
    <property type="evidence" value="ECO:0007669"/>
    <property type="project" value="InterPro"/>
</dbReference>
<organism evidence="14 15">
    <name type="scientific">OM182 bacterium MED-G24</name>
    <dbReference type="NCBI Taxonomy" id="1986255"/>
    <lineage>
        <taxon>Bacteria</taxon>
        <taxon>Pseudomonadati</taxon>
        <taxon>Pseudomonadota</taxon>
        <taxon>Gammaproteobacteria</taxon>
        <taxon>OMG group</taxon>
        <taxon>OM182 clade</taxon>
    </lineage>
</organism>
<dbReference type="AlphaFoldDB" id="A0A2A5WZI8"/>
<keyword evidence="9" id="KW-0460">Magnesium</keyword>
<dbReference type="InterPro" id="IPR043519">
    <property type="entry name" value="NT_sf"/>
</dbReference>
<evidence type="ECO:0000313" key="14">
    <source>
        <dbReference type="EMBL" id="PDH41955.1"/>
    </source>
</evidence>
<dbReference type="SUPFAM" id="SSF81891">
    <property type="entry name" value="Poly A polymerase C-terminal region-like"/>
    <property type="match status" value="1"/>
</dbReference>
<dbReference type="SUPFAM" id="SSF81301">
    <property type="entry name" value="Nucleotidyltransferase"/>
    <property type="match status" value="1"/>
</dbReference>
<keyword evidence="4" id="KW-0548">Nucleotidyltransferase</keyword>
<dbReference type="InterPro" id="IPR032828">
    <property type="entry name" value="PolyA_RNA-bd"/>
</dbReference>
<dbReference type="GO" id="GO:0046872">
    <property type="term" value="F:metal ion binding"/>
    <property type="evidence" value="ECO:0007669"/>
    <property type="project" value="UniProtKB-KW"/>
</dbReference>
<evidence type="ECO:0000256" key="11">
    <source>
        <dbReference type="RuleBase" id="RU003953"/>
    </source>
</evidence>
<comment type="similarity">
    <text evidence="11">Belongs to the tRNA nucleotidyltransferase/poly(A) polymerase family.</text>
</comment>
<evidence type="ECO:0000313" key="15">
    <source>
        <dbReference type="Proteomes" id="UP000219327"/>
    </source>
</evidence>
<keyword evidence="7" id="KW-0692">RNA repair</keyword>
<dbReference type="InterPro" id="IPR002646">
    <property type="entry name" value="PolA_pol_head_dom"/>
</dbReference>
<evidence type="ECO:0000256" key="3">
    <source>
        <dbReference type="ARBA" id="ARBA00022694"/>
    </source>
</evidence>
<dbReference type="GO" id="GO:0042245">
    <property type="term" value="P:RNA repair"/>
    <property type="evidence" value="ECO:0007669"/>
    <property type="project" value="UniProtKB-KW"/>
</dbReference>
<dbReference type="Pfam" id="PF12627">
    <property type="entry name" value="PolyA_pol_RNAbd"/>
    <property type="match status" value="1"/>
</dbReference>
<dbReference type="PANTHER" id="PTHR47545">
    <property type="entry name" value="MULTIFUNCTIONAL CCA PROTEIN"/>
    <property type="match status" value="1"/>
</dbReference>
<dbReference type="GO" id="GO:0004810">
    <property type="term" value="F:CCA tRNA nucleotidyltransferase activity"/>
    <property type="evidence" value="ECO:0007669"/>
    <property type="project" value="InterPro"/>
</dbReference>
<evidence type="ECO:0000256" key="2">
    <source>
        <dbReference type="ARBA" id="ARBA00022679"/>
    </source>
</evidence>
<keyword evidence="5" id="KW-0479">Metal-binding</keyword>
<dbReference type="Gene3D" id="3.30.460.10">
    <property type="entry name" value="Beta Polymerase, domain 2"/>
    <property type="match status" value="1"/>
</dbReference>
<dbReference type="GO" id="GO:0005524">
    <property type="term" value="F:ATP binding"/>
    <property type="evidence" value="ECO:0007669"/>
    <property type="project" value="UniProtKB-KW"/>
</dbReference>
<dbReference type="InterPro" id="IPR050124">
    <property type="entry name" value="tRNA_CCA-adding_enzyme"/>
</dbReference>
<comment type="cofactor">
    <cofactor evidence="1">
        <name>Mg(2+)</name>
        <dbReference type="ChEBI" id="CHEBI:18420"/>
    </cofactor>
</comment>
<evidence type="ECO:0000256" key="1">
    <source>
        <dbReference type="ARBA" id="ARBA00001946"/>
    </source>
</evidence>
<evidence type="ECO:0000256" key="8">
    <source>
        <dbReference type="ARBA" id="ARBA00022840"/>
    </source>
</evidence>
<evidence type="ECO:0000256" key="10">
    <source>
        <dbReference type="ARBA" id="ARBA00022884"/>
    </source>
</evidence>
<dbReference type="InterPro" id="IPR012006">
    <property type="entry name" value="CCA_bact"/>
</dbReference>
<feature type="domain" description="Poly A polymerase head" evidence="12">
    <location>
        <begin position="3"/>
        <end position="121"/>
    </location>
</feature>
<feature type="domain" description="tRNA nucleotidyltransferase/poly(A) polymerase RNA and SrmB- binding" evidence="13">
    <location>
        <begin position="148"/>
        <end position="210"/>
    </location>
</feature>
<dbReference type="GO" id="GO:0003723">
    <property type="term" value="F:RNA binding"/>
    <property type="evidence" value="ECO:0007669"/>
    <property type="project" value="UniProtKB-KW"/>
</dbReference>
<keyword evidence="6" id="KW-0547">Nucleotide-binding</keyword>
<dbReference type="EMBL" id="NTKD01000002">
    <property type="protein sequence ID" value="PDH41955.1"/>
    <property type="molecule type" value="Genomic_DNA"/>
</dbReference>
<evidence type="ECO:0000256" key="7">
    <source>
        <dbReference type="ARBA" id="ARBA00022800"/>
    </source>
</evidence>
<dbReference type="Gene3D" id="1.10.3090.10">
    <property type="entry name" value="cca-adding enzyme, domain 2"/>
    <property type="match status" value="1"/>
</dbReference>
<dbReference type="PANTHER" id="PTHR47545:SF1">
    <property type="entry name" value="MULTIFUNCTIONAL CCA PROTEIN"/>
    <property type="match status" value="1"/>
</dbReference>
<keyword evidence="10 11" id="KW-0694">RNA-binding</keyword>
<evidence type="ECO:0000256" key="6">
    <source>
        <dbReference type="ARBA" id="ARBA00022741"/>
    </source>
</evidence>
<evidence type="ECO:0000256" key="5">
    <source>
        <dbReference type="ARBA" id="ARBA00022723"/>
    </source>
</evidence>
<protein>
    <submittedName>
        <fullName evidence="14">Multifunctional CCA tRNA nucleotidyl transferase/2'3'-cyclic phosphodiesterase/2'nucleotidase/phosphatase</fullName>
    </submittedName>
</protein>
<dbReference type="PIRSF" id="PIRSF000813">
    <property type="entry name" value="CCA_bact"/>
    <property type="match status" value="1"/>
</dbReference>
<dbReference type="Pfam" id="PF01743">
    <property type="entry name" value="PolyA_pol"/>
    <property type="match status" value="1"/>
</dbReference>
<comment type="caution">
    <text evidence="14">The sequence shown here is derived from an EMBL/GenBank/DDBJ whole genome shotgun (WGS) entry which is preliminary data.</text>
</comment>
<keyword evidence="8" id="KW-0067">ATP-binding</keyword>
<evidence type="ECO:0000259" key="12">
    <source>
        <dbReference type="Pfam" id="PF01743"/>
    </source>
</evidence>
<evidence type="ECO:0000256" key="9">
    <source>
        <dbReference type="ARBA" id="ARBA00022842"/>
    </source>
</evidence>
<proteinExistence type="inferred from homology"/>
<name>A0A2A5WZI8_9GAMM</name>